<feature type="region of interest" description="Disordered" evidence="1">
    <location>
        <begin position="278"/>
        <end position="314"/>
    </location>
</feature>
<sequence>MDENTEDLVIKFNIHYKNGTKIIVMDEGENIYLKKIRQNFIDERVSTNFFMSQFRDVFCWNSITSTIIPMVIELVPRIWKDDIVEQLKTIVSIVGLELTGIYHNSYNPSLVNIIIKTVTIIKPDEDSDTRVSDYFEEYLGDCKEYAIENGELIYERPTIYFSSLTPTDEFEDDDCCIICRKDFCDSNQDLTQSIWSDSYGIWMNMLNKYQQFCSSNDVFVRCHGSSPEERRFVVGKGGHDLLGRVERSKIGAYLKGAQPDPDMLADNARLQGEEYVMGRNGRPKCTRSKTRHQGLHHVGSGVDRDQAKAKTKSR</sequence>
<evidence type="ECO:0000313" key="3">
    <source>
        <dbReference type="Proteomes" id="UP001345219"/>
    </source>
</evidence>
<dbReference type="Proteomes" id="UP001345219">
    <property type="component" value="Chromosome 19"/>
</dbReference>
<accession>A0AAN7GL19</accession>
<evidence type="ECO:0000313" key="2">
    <source>
        <dbReference type="EMBL" id="KAK4741573.1"/>
    </source>
</evidence>
<proteinExistence type="predicted"/>
<evidence type="ECO:0000256" key="1">
    <source>
        <dbReference type="SAM" id="MobiDB-lite"/>
    </source>
</evidence>
<protein>
    <submittedName>
        <fullName evidence="2">Uncharacterized protein</fullName>
    </submittedName>
</protein>
<name>A0AAN7GL19_9MYRT</name>
<dbReference type="EMBL" id="JAXIOK010000024">
    <property type="protein sequence ID" value="KAK4741573.1"/>
    <property type="molecule type" value="Genomic_DNA"/>
</dbReference>
<reference evidence="2 3" key="1">
    <citation type="journal article" date="2023" name="Hortic Res">
        <title>Pangenome of water caltrop reveals structural variations and asymmetric subgenome divergence after allopolyploidization.</title>
        <authorList>
            <person name="Zhang X."/>
            <person name="Chen Y."/>
            <person name="Wang L."/>
            <person name="Yuan Y."/>
            <person name="Fang M."/>
            <person name="Shi L."/>
            <person name="Lu R."/>
            <person name="Comes H.P."/>
            <person name="Ma Y."/>
            <person name="Chen Y."/>
            <person name="Huang G."/>
            <person name="Zhou Y."/>
            <person name="Zheng Z."/>
            <person name="Qiu Y."/>
        </authorList>
    </citation>
    <scope>NUCLEOTIDE SEQUENCE [LARGE SCALE GENOMIC DNA]</scope>
    <source>
        <tissue evidence="2">Roots</tissue>
    </source>
</reference>
<keyword evidence="3" id="KW-1185">Reference proteome</keyword>
<gene>
    <name evidence="2" type="ORF">SAY87_025161</name>
</gene>
<feature type="compositionally biased region" description="Basic residues" evidence="1">
    <location>
        <begin position="281"/>
        <end position="295"/>
    </location>
</feature>
<comment type="caution">
    <text evidence="2">The sequence shown here is derived from an EMBL/GenBank/DDBJ whole genome shotgun (WGS) entry which is preliminary data.</text>
</comment>
<dbReference type="AlphaFoldDB" id="A0AAN7GL19"/>
<organism evidence="2 3">
    <name type="scientific">Trapa incisa</name>
    <dbReference type="NCBI Taxonomy" id="236973"/>
    <lineage>
        <taxon>Eukaryota</taxon>
        <taxon>Viridiplantae</taxon>
        <taxon>Streptophyta</taxon>
        <taxon>Embryophyta</taxon>
        <taxon>Tracheophyta</taxon>
        <taxon>Spermatophyta</taxon>
        <taxon>Magnoliopsida</taxon>
        <taxon>eudicotyledons</taxon>
        <taxon>Gunneridae</taxon>
        <taxon>Pentapetalae</taxon>
        <taxon>rosids</taxon>
        <taxon>malvids</taxon>
        <taxon>Myrtales</taxon>
        <taxon>Lythraceae</taxon>
        <taxon>Trapa</taxon>
    </lineage>
</organism>